<dbReference type="GO" id="GO:0046872">
    <property type="term" value="F:metal ion binding"/>
    <property type="evidence" value="ECO:0007669"/>
    <property type="project" value="UniProtKB-KW"/>
</dbReference>
<dbReference type="AlphaFoldDB" id="A0AA38HFC6"/>
<dbReference type="EMBL" id="JAKWFO010000001">
    <property type="protein sequence ID" value="KAI9639321.1"/>
    <property type="molecule type" value="Genomic_DNA"/>
</dbReference>
<dbReference type="GO" id="GO:0004497">
    <property type="term" value="F:monooxygenase activity"/>
    <property type="evidence" value="ECO:0007669"/>
    <property type="project" value="UniProtKB-KW"/>
</dbReference>
<evidence type="ECO:0000256" key="5">
    <source>
        <dbReference type="ARBA" id="ARBA00022729"/>
    </source>
</evidence>
<name>A0AA38HFC6_9TREE</name>
<evidence type="ECO:0000256" key="6">
    <source>
        <dbReference type="ARBA" id="ARBA00023002"/>
    </source>
</evidence>
<evidence type="ECO:0000256" key="10">
    <source>
        <dbReference type="ARBA" id="ARBA00023180"/>
    </source>
</evidence>
<evidence type="ECO:0000256" key="11">
    <source>
        <dbReference type="ARBA" id="ARBA00046340"/>
    </source>
</evidence>
<feature type="compositionally biased region" description="Basic residues" evidence="12">
    <location>
        <begin position="373"/>
        <end position="389"/>
    </location>
</feature>
<evidence type="ECO:0000256" key="2">
    <source>
        <dbReference type="ARBA" id="ARBA00004613"/>
    </source>
</evidence>
<comment type="similarity">
    <text evidence="11">Belongs to the polysaccharide monooxygenase AA14 family.</text>
</comment>
<dbReference type="Pfam" id="PF22810">
    <property type="entry name" value="LPMO_AA14"/>
    <property type="match status" value="1"/>
</dbReference>
<protein>
    <submittedName>
        <fullName evidence="14">Uncharacterized protein</fullName>
    </submittedName>
</protein>
<dbReference type="GeneID" id="77729894"/>
<keyword evidence="15" id="KW-1185">Reference proteome</keyword>
<keyword evidence="6" id="KW-0560">Oxidoreductase</keyword>
<organism evidence="14 15">
    <name type="scientific">Dioszegia hungarica</name>
    <dbReference type="NCBI Taxonomy" id="4972"/>
    <lineage>
        <taxon>Eukaryota</taxon>
        <taxon>Fungi</taxon>
        <taxon>Dikarya</taxon>
        <taxon>Basidiomycota</taxon>
        <taxon>Agaricomycotina</taxon>
        <taxon>Tremellomycetes</taxon>
        <taxon>Tremellales</taxon>
        <taxon>Bulleribasidiaceae</taxon>
        <taxon>Dioszegia</taxon>
    </lineage>
</organism>
<comment type="caution">
    <text evidence="14">The sequence shown here is derived from an EMBL/GenBank/DDBJ whole genome shotgun (WGS) entry which is preliminary data.</text>
</comment>
<feature type="region of interest" description="Disordered" evidence="12">
    <location>
        <begin position="258"/>
        <end position="389"/>
    </location>
</feature>
<evidence type="ECO:0000256" key="9">
    <source>
        <dbReference type="ARBA" id="ARBA00023157"/>
    </source>
</evidence>
<feature type="region of interest" description="Disordered" evidence="12">
    <location>
        <begin position="209"/>
        <end position="230"/>
    </location>
</feature>
<evidence type="ECO:0000256" key="4">
    <source>
        <dbReference type="ARBA" id="ARBA00022723"/>
    </source>
</evidence>
<proteinExistence type="inferred from homology"/>
<gene>
    <name evidence="14" type="ORF">MKK02DRAFT_39619</name>
</gene>
<feature type="chain" id="PRO_5041275618" evidence="13">
    <location>
        <begin position="24"/>
        <end position="389"/>
    </location>
</feature>
<evidence type="ECO:0000256" key="13">
    <source>
        <dbReference type="SAM" id="SignalP"/>
    </source>
</evidence>
<evidence type="ECO:0000256" key="8">
    <source>
        <dbReference type="ARBA" id="ARBA00023033"/>
    </source>
</evidence>
<keyword evidence="9" id="KW-1015">Disulfide bond</keyword>
<keyword evidence="4" id="KW-0479">Metal-binding</keyword>
<keyword evidence="3" id="KW-0964">Secreted</keyword>
<reference evidence="14" key="1">
    <citation type="journal article" date="2022" name="G3 (Bethesda)">
        <title>High quality genome of the basidiomycete yeast Dioszegia hungarica PDD-24b-2 isolated from cloud water.</title>
        <authorList>
            <person name="Jarrige D."/>
            <person name="Haridas S."/>
            <person name="Bleykasten-Grosshans C."/>
            <person name="Joly M."/>
            <person name="Nadalig T."/>
            <person name="Sancelme M."/>
            <person name="Vuilleumier S."/>
            <person name="Grigoriev I.V."/>
            <person name="Amato P."/>
            <person name="Bringel F."/>
        </authorList>
    </citation>
    <scope>NUCLEOTIDE SEQUENCE</scope>
    <source>
        <strain evidence="14">PDD-24b-2</strain>
    </source>
</reference>
<dbReference type="Proteomes" id="UP001164286">
    <property type="component" value="Unassembled WGS sequence"/>
</dbReference>
<evidence type="ECO:0000256" key="12">
    <source>
        <dbReference type="SAM" id="MobiDB-lite"/>
    </source>
</evidence>
<evidence type="ECO:0000313" key="15">
    <source>
        <dbReference type="Proteomes" id="UP001164286"/>
    </source>
</evidence>
<keyword evidence="8" id="KW-0503">Monooxygenase</keyword>
<comment type="subcellular location">
    <subcellularLocation>
        <location evidence="2">Secreted</location>
    </subcellularLocation>
</comment>
<keyword evidence="10" id="KW-0325">Glycoprotein</keyword>
<dbReference type="InterPro" id="IPR054497">
    <property type="entry name" value="LPMO_AA14"/>
</dbReference>
<evidence type="ECO:0000313" key="14">
    <source>
        <dbReference type="EMBL" id="KAI9639321.1"/>
    </source>
</evidence>
<evidence type="ECO:0000256" key="1">
    <source>
        <dbReference type="ARBA" id="ARBA00001973"/>
    </source>
</evidence>
<dbReference type="RefSeq" id="XP_052949098.1">
    <property type="nucleotide sequence ID" value="XM_053090689.1"/>
</dbReference>
<accession>A0AA38HFC6</accession>
<keyword evidence="7" id="KW-0186">Copper</keyword>
<feature type="compositionally biased region" description="Acidic residues" evidence="12">
    <location>
        <begin position="281"/>
        <end position="306"/>
    </location>
</feature>
<dbReference type="GO" id="GO:0005576">
    <property type="term" value="C:extracellular region"/>
    <property type="evidence" value="ECO:0007669"/>
    <property type="project" value="UniProtKB-SubCell"/>
</dbReference>
<feature type="compositionally biased region" description="Gly residues" evidence="12">
    <location>
        <begin position="316"/>
        <end position="325"/>
    </location>
</feature>
<keyword evidence="5 13" id="KW-0732">Signal</keyword>
<feature type="signal peptide" evidence="13">
    <location>
        <begin position="1"/>
        <end position="23"/>
    </location>
</feature>
<dbReference type="Gene3D" id="2.70.50.70">
    <property type="match status" value="1"/>
</dbReference>
<evidence type="ECO:0000256" key="3">
    <source>
        <dbReference type="ARBA" id="ARBA00022525"/>
    </source>
</evidence>
<evidence type="ECO:0000256" key="7">
    <source>
        <dbReference type="ARBA" id="ARBA00023008"/>
    </source>
</evidence>
<comment type="cofactor">
    <cofactor evidence="1">
        <name>Cu(2+)</name>
        <dbReference type="ChEBI" id="CHEBI:29036"/>
    </cofactor>
</comment>
<sequence length="389" mass="41027">MSAPISLLTAALFLLARAPTSTAHMAVWHPSVYGFTQPYQPVTPLSGQPFSKWWFHGNANDKPSEVMTITAGQPLTVEISCRKEHSSYGDQTSTDACPVDSGAYHAGGTTNSKTGWTGNSEAQLMGCALAIAPTANAASTKPEDFTIMSVLENCVRQRDTTFDIPANLPSCPGGECTCAWFWQGRNSQDEMYMVGFRCKVEGGVAVPFPKPAPPRRGKISGPTQPVYWANDKSNLDYVPDYESRPSYNSKFGWTDGAQTSAFGEGGGAAPAGNSTSQPEAEGGDGDGDQGEGAEGDTEDEEKEEEATNTSTRRGRPTGGYGGNKGGQRPSPVPEGGDGEGLGDTQNLAAVSGGDKTAVAPQETGYMGGGGKAGCKKHKETKRKRRSRTF</sequence>